<feature type="transmembrane region" description="Helical" evidence="1">
    <location>
        <begin position="139"/>
        <end position="158"/>
    </location>
</feature>
<gene>
    <name evidence="2" type="ORF">MORIYA_3674</name>
</gene>
<organism evidence="2 3">
    <name type="scientific">Moritella yayanosii</name>
    <dbReference type="NCBI Taxonomy" id="69539"/>
    <lineage>
        <taxon>Bacteria</taxon>
        <taxon>Pseudomonadati</taxon>
        <taxon>Pseudomonadota</taxon>
        <taxon>Gammaproteobacteria</taxon>
        <taxon>Alteromonadales</taxon>
        <taxon>Moritellaceae</taxon>
        <taxon>Moritella</taxon>
    </lineage>
</organism>
<keyword evidence="1" id="KW-1133">Transmembrane helix</keyword>
<dbReference type="Pfam" id="PF14897">
    <property type="entry name" value="EpsG"/>
    <property type="match status" value="1"/>
</dbReference>
<feature type="transmembrane region" description="Helical" evidence="1">
    <location>
        <begin position="200"/>
        <end position="225"/>
    </location>
</feature>
<accession>A0A330LUY4</accession>
<evidence type="ECO:0000313" key="2">
    <source>
        <dbReference type="EMBL" id="SQD80126.1"/>
    </source>
</evidence>
<name>A0A330LUY4_9GAMM</name>
<feature type="transmembrane region" description="Helical" evidence="1">
    <location>
        <begin position="332"/>
        <end position="349"/>
    </location>
</feature>
<feature type="transmembrane region" description="Helical" evidence="1">
    <location>
        <begin position="301"/>
        <end position="320"/>
    </location>
</feature>
<keyword evidence="3" id="KW-1185">Reference proteome</keyword>
<dbReference type="Proteomes" id="UP000250163">
    <property type="component" value="Chromosome MORIYA"/>
</dbReference>
<dbReference type="AlphaFoldDB" id="A0A330LUY4"/>
<feature type="transmembrane region" description="Helical" evidence="1">
    <location>
        <begin position="97"/>
        <end position="115"/>
    </location>
</feature>
<feature type="transmembrane region" description="Helical" evidence="1">
    <location>
        <begin position="26"/>
        <end position="45"/>
    </location>
</feature>
<proteinExistence type="predicted"/>
<protein>
    <submittedName>
        <fullName evidence="2">Putative O-antigen polymerase</fullName>
    </submittedName>
</protein>
<evidence type="ECO:0000313" key="3">
    <source>
        <dbReference type="Proteomes" id="UP000250163"/>
    </source>
</evidence>
<keyword evidence="1" id="KW-0812">Transmembrane</keyword>
<sequence length="361" mass="41808">MLFLMLFLIFLLLVASYEFYFGLNKNYRLIIIMPVIYILYFLAGFNITSPDYINYVDMINGIGGINEFFDTKNMDYKEPVFSLLIVFLNSLFDDVQIVYSFISLLSISITVYVLFKRSPLLFLSMALYFAHPYLNKEVIQIRAGLATAFVLLGASFLMDKKKKSSYLSFLLAVGSHFSAIIVIVPLIVIKFIGRKKIVKFVLFSLVLCLYLNMISFHKILFDILLGYEILPPAVAGYINWDEYNYSLGLMNPMLIKLLFILFVIHVYFRQSILENNLVYVSYVFLSFSACWLILFADIAIFAARITSITSVLELIIIPYIIFHLKLKPRIQFFPAVLYCFIMLFINIYIKKMLDGFSFGIL</sequence>
<feature type="transmembrane region" description="Helical" evidence="1">
    <location>
        <begin position="277"/>
        <end position="295"/>
    </location>
</feature>
<dbReference type="InterPro" id="IPR049458">
    <property type="entry name" value="EpsG-like"/>
</dbReference>
<dbReference type="EMBL" id="LS483250">
    <property type="protein sequence ID" value="SQD80126.1"/>
    <property type="molecule type" value="Genomic_DNA"/>
</dbReference>
<feature type="transmembrane region" description="Helical" evidence="1">
    <location>
        <begin position="164"/>
        <end position="188"/>
    </location>
</feature>
<keyword evidence="1" id="KW-0472">Membrane</keyword>
<reference evidence="3" key="1">
    <citation type="submission" date="2018-05" db="EMBL/GenBank/DDBJ databases">
        <authorList>
            <person name="Cea G.-C."/>
            <person name="William W."/>
        </authorList>
    </citation>
    <scope>NUCLEOTIDE SEQUENCE [LARGE SCALE GENOMIC DNA]</scope>
    <source>
        <strain evidence="3">DB21MT 5</strain>
    </source>
</reference>
<dbReference type="KEGG" id="mya:MORIYA_3674"/>
<evidence type="ECO:0000256" key="1">
    <source>
        <dbReference type="SAM" id="Phobius"/>
    </source>
</evidence>
<feature type="transmembrane region" description="Helical" evidence="1">
    <location>
        <begin position="245"/>
        <end position="268"/>
    </location>
</feature>